<accession>A0AAV2R4D8</accession>
<dbReference type="FunFam" id="3.30.160.60:FF:001498">
    <property type="entry name" value="Zinc finger protein 404"/>
    <property type="match status" value="1"/>
</dbReference>
<dbReference type="PROSITE" id="PS00028">
    <property type="entry name" value="ZINC_FINGER_C2H2_1"/>
    <property type="match status" value="4"/>
</dbReference>
<keyword evidence="14" id="KW-1185">Reference proteome</keyword>
<evidence type="ECO:0000256" key="9">
    <source>
        <dbReference type="ARBA" id="ARBA00023163"/>
    </source>
</evidence>
<evidence type="ECO:0000256" key="3">
    <source>
        <dbReference type="ARBA" id="ARBA00022723"/>
    </source>
</evidence>
<feature type="domain" description="C2H2-type" evidence="12">
    <location>
        <begin position="129"/>
        <end position="156"/>
    </location>
</feature>
<keyword evidence="4" id="KW-0677">Repeat</keyword>
<evidence type="ECO:0000313" key="13">
    <source>
        <dbReference type="EMBL" id="CAL4109363.1"/>
    </source>
</evidence>
<dbReference type="Pfam" id="PF00096">
    <property type="entry name" value="zf-C2H2"/>
    <property type="match status" value="4"/>
</dbReference>
<dbReference type="SMART" id="SM00355">
    <property type="entry name" value="ZnF_C2H2"/>
    <property type="match status" value="5"/>
</dbReference>
<comment type="subcellular location">
    <subcellularLocation>
        <location evidence="1">Nucleus</location>
    </subcellularLocation>
</comment>
<feature type="domain" description="C2H2-type" evidence="12">
    <location>
        <begin position="73"/>
        <end position="100"/>
    </location>
</feature>
<dbReference type="Proteomes" id="UP001497623">
    <property type="component" value="Unassembled WGS sequence"/>
</dbReference>
<dbReference type="InterPro" id="IPR013087">
    <property type="entry name" value="Znf_C2H2_type"/>
</dbReference>
<feature type="domain" description="C2H2-type" evidence="12">
    <location>
        <begin position="17"/>
        <end position="44"/>
    </location>
</feature>
<evidence type="ECO:0000256" key="8">
    <source>
        <dbReference type="ARBA" id="ARBA00023125"/>
    </source>
</evidence>
<feature type="domain" description="C2H2-type" evidence="12">
    <location>
        <begin position="101"/>
        <end position="128"/>
    </location>
</feature>
<dbReference type="EMBL" id="CAXKWB010013989">
    <property type="protein sequence ID" value="CAL4109363.1"/>
    <property type="molecule type" value="Genomic_DNA"/>
</dbReference>
<feature type="non-terminal residue" evidence="13">
    <location>
        <position position="1"/>
    </location>
</feature>
<evidence type="ECO:0000256" key="1">
    <source>
        <dbReference type="ARBA" id="ARBA00004123"/>
    </source>
</evidence>
<evidence type="ECO:0000256" key="11">
    <source>
        <dbReference type="PROSITE-ProRule" id="PRU00042"/>
    </source>
</evidence>
<feature type="domain" description="C2H2-type" evidence="12">
    <location>
        <begin position="1"/>
        <end position="16"/>
    </location>
</feature>
<keyword evidence="8" id="KW-0238">DNA-binding</keyword>
<evidence type="ECO:0000313" key="14">
    <source>
        <dbReference type="Proteomes" id="UP001497623"/>
    </source>
</evidence>
<keyword evidence="5 11" id="KW-0863">Zinc-finger</keyword>
<keyword evidence="9" id="KW-0804">Transcription</keyword>
<sequence length="269" mass="30914">NSKLKVHIRTHTGEKPYQCSHCNKAFAIQNNMCASHRIHTGEKPYQCSHCGKKFSFNHHLKPHQRTHTGEKPYQCRHCDKRFAVNFSLIAHERTHTGEKPYQCSYCEKCFPKKCDLSRHERIHTGEKPYDCTHCGKRFTVSSGLVRHMKTHTSLNHVEDTIPNQCNILVDQYNVVENTLPLEPELIPGESIESVLSPNTEEVDSDLPFAGNTKSYSPVPLRTIIDKMHDVREATMSRHDVGYIKDAIRTVIHRAEAQAHTVKTSRFVNY</sequence>
<evidence type="ECO:0000256" key="2">
    <source>
        <dbReference type="ARBA" id="ARBA00006991"/>
    </source>
</evidence>
<dbReference type="GO" id="GO:0000978">
    <property type="term" value="F:RNA polymerase II cis-regulatory region sequence-specific DNA binding"/>
    <property type="evidence" value="ECO:0007669"/>
    <property type="project" value="TreeGrafter"/>
</dbReference>
<dbReference type="PANTHER" id="PTHR23235">
    <property type="entry name" value="KRUEPPEL-LIKE TRANSCRIPTION FACTOR"/>
    <property type="match status" value="1"/>
</dbReference>
<dbReference type="GO" id="GO:0000981">
    <property type="term" value="F:DNA-binding transcription factor activity, RNA polymerase II-specific"/>
    <property type="evidence" value="ECO:0007669"/>
    <property type="project" value="TreeGrafter"/>
</dbReference>
<keyword evidence="6" id="KW-0862">Zinc</keyword>
<dbReference type="PANTHER" id="PTHR23235:SF160">
    <property type="entry name" value="GASTRULA ZINC FINGER PROTEIN XLCGF7.1-LIKE-RELATED"/>
    <property type="match status" value="1"/>
</dbReference>
<evidence type="ECO:0000256" key="10">
    <source>
        <dbReference type="ARBA" id="ARBA00023242"/>
    </source>
</evidence>
<keyword evidence="10" id="KW-0539">Nucleus</keyword>
<evidence type="ECO:0000256" key="7">
    <source>
        <dbReference type="ARBA" id="ARBA00023015"/>
    </source>
</evidence>
<dbReference type="FunFam" id="3.30.160.60:FF:000450">
    <property type="entry name" value="PR domain zinc finger protein 14"/>
    <property type="match status" value="1"/>
</dbReference>
<comment type="similarity">
    <text evidence="2">Belongs to the krueppel C2H2-type zinc-finger protein family.</text>
</comment>
<dbReference type="FunFam" id="3.30.160.60:FF:002343">
    <property type="entry name" value="Zinc finger protein 33A"/>
    <property type="match status" value="2"/>
</dbReference>
<evidence type="ECO:0000256" key="6">
    <source>
        <dbReference type="ARBA" id="ARBA00022833"/>
    </source>
</evidence>
<keyword evidence="3" id="KW-0479">Metal-binding</keyword>
<feature type="domain" description="C2H2-type" evidence="12">
    <location>
        <begin position="45"/>
        <end position="72"/>
    </location>
</feature>
<keyword evidence="7" id="KW-0805">Transcription regulation</keyword>
<evidence type="ECO:0000256" key="5">
    <source>
        <dbReference type="ARBA" id="ARBA00022771"/>
    </source>
</evidence>
<evidence type="ECO:0000259" key="12">
    <source>
        <dbReference type="PROSITE" id="PS50157"/>
    </source>
</evidence>
<dbReference type="AlphaFoldDB" id="A0AAV2R4D8"/>
<protein>
    <recommendedName>
        <fullName evidence="12">C2H2-type domain-containing protein</fullName>
    </recommendedName>
</protein>
<comment type="caution">
    <text evidence="13">The sequence shown here is derived from an EMBL/GenBank/DDBJ whole genome shotgun (WGS) entry which is preliminary data.</text>
</comment>
<dbReference type="PROSITE" id="PS50157">
    <property type="entry name" value="ZINC_FINGER_C2H2_2"/>
    <property type="match status" value="6"/>
</dbReference>
<name>A0AAV2R4D8_MEGNR</name>
<dbReference type="SUPFAM" id="SSF57667">
    <property type="entry name" value="beta-beta-alpha zinc fingers"/>
    <property type="match status" value="3"/>
</dbReference>
<organism evidence="13 14">
    <name type="scientific">Meganyctiphanes norvegica</name>
    <name type="common">Northern krill</name>
    <name type="synonym">Thysanopoda norvegica</name>
    <dbReference type="NCBI Taxonomy" id="48144"/>
    <lineage>
        <taxon>Eukaryota</taxon>
        <taxon>Metazoa</taxon>
        <taxon>Ecdysozoa</taxon>
        <taxon>Arthropoda</taxon>
        <taxon>Crustacea</taxon>
        <taxon>Multicrustacea</taxon>
        <taxon>Malacostraca</taxon>
        <taxon>Eumalacostraca</taxon>
        <taxon>Eucarida</taxon>
        <taxon>Euphausiacea</taxon>
        <taxon>Euphausiidae</taxon>
        <taxon>Meganyctiphanes</taxon>
    </lineage>
</organism>
<gene>
    <name evidence="13" type="ORF">MNOR_LOCUS19093</name>
</gene>
<proteinExistence type="inferred from homology"/>
<dbReference type="GO" id="GO:0005634">
    <property type="term" value="C:nucleus"/>
    <property type="evidence" value="ECO:0007669"/>
    <property type="project" value="UniProtKB-SubCell"/>
</dbReference>
<dbReference type="GO" id="GO:0008270">
    <property type="term" value="F:zinc ion binding"/>
    <property type="evidence" value="ECO:0007669"/>
    <property type="project" value="UniProtKB-KW"/>
</dbReference>
<dbReference type="FunFam" id="3.30.160.60:FF:000110">
    <property type="entry name" value="Zinc finger protein-like"/>
    <property type="match status" value="1"/>
</dbReference>
<dbReference type="Gene3D" id="3.30.160.60">
    <property type="entry name" value="Classic Zinc Finger"/>
    <property type="match status" value="6"/>
</dbReference>
<dbReference type="InterPro" id="IPR036236">
    <property type="entry name" value="Znf_C2H2_sf"/>
</dbReference>
<reference evidence="13 14" key="1">
    <citation type="submission" date="2024-05" db="EMBL/GenBank/DDBJ databases">
        <authorList>
            <person name="Wallberg A."/>
        </authorList>
    </citation>
    <scope>NUCLEOTIDE SEQUENCE [LARGE SCALE GENOMIC DNA]</scope>
</reference>
<evidence type="ECO:0000256" key="4">
    <source>
        <dbReference type="ARBA" id="ARBA00022737"/>
    </source>
</evidence>